<gene>
    <name evidence="8" type="ORF">C8A03DRAFT_46759</name>
</gene>
<dbReference type="AlphaFoldDB" id="A0AAN7C5Y5"/>
<evidence type="ECO:0000313" key="8">
    <source>
        <dbReference type="EMBL" id="KAK4235028.1"/>
    </source>
</evidence>
<dbReference type="Proteomes" id="UP001303760">
    <property type="component" value="Unassembled WGS sequence"/>
</dbReference>
<dbReference type="GO" id="GO:0006513">
    <property type="term" value="P:protein monoubiquitination"/>
    <property type="evidence" value="ECO:0007669"/>
    <property type="project" value="TreeGrafter"/>
</dbReference>
<organism evidence="8 9">
    <name type="scientific">Achaetomium macrosporum</name>
    <dbReference type="NCBI Taxonomy" id="79813"/>
    <lineage>
        <taxon>Eukaryota</taxon>
        <taxon>Fungi</taxon>
        <taxon>Dikarya</taxon>
        <taxon>Ascomycota</taxon>
        <taxon>Pezizomycotina</taxon>
        <taxon>Sordariomycetes</taxon>
        <taxon>Sordariomycetidae</taxon>
        <taxon>Sordariales</taxon>
        <taxon>Chaetomiaceae</taxon>
        <taxon>Achaetomium</taxon>
    </lineage>
</organism>
<evidence type="ECO:0000256" key="1">
    <source>
        <dbReference type="ARBA" id="ARBA00000900"/>
    </source>
</evidence>
<dbReference type="SUPFAM" id="SSF57850">
    <property type="entry name" value="RING/U-box"/>
    <property type="match status" value="1"/>
</dbReference>
<evidence type="ECO:0000256" key="3">
    <source>
        <dbReference type="ARBA" id="ARBA00022679"/>
    </source>
</evidence>
<dbReference type="GO" id="GO:0061630">
    <property type="term" value="F:ubiquitin protein ligase activity"/>
    <property type="evidence" value="ECO:0007669"/>
    <property type="project" value="UniProtKB-EC"/>
</dbReference>
<reference evidence="8" key="2">
    <citation type="submission" date="2023-05" db="EMBL/GenBank/DDBJ databases">
        <authorList>
            <consortium name="Lawrence Berkeley National Laboratory"/>
            <person name="Steindorff A."/>
            <person name="Hensen N."/>
            <person name="Bonometti L."/>
            <person name="Westerberg I."/>
            <person name="Brannstrom I.O."/>
            <person name="Guillou S."/>
            <person name="Cros-Aarteil S."/>
            <person name="Calhoun S."/>
            <person name="Haridas S."/>
            <person name="Kuo A."/>
            <person name="Mondo S."/>
            <person name="Pangilinan J."/>
            <person name="Riley R."/>
            <person name="Labutti K."/>
            <person name="Andreopoulos B."/>
            <person name="Lipzen A."/>
            <person name="Chen C."/>
            <person name="Yanf M."/>
            <person name="Daum C."/>
            <person name="Ng V."/>
            <person name="Clum A."/>
            <person name="Ohm R."/>
            <person name="Martin F."/>
            <person name="Silar P."/>
            <person name="Natvig D."/>
            <person name="Lalanne C."/>
            <person name="Gautier V."/>
            <person name="Ament-Velasquez S.L."/>
            <person name="Kruys A."/>
            <person name="Hutchinson M.I."/>
            <person name="Powell A.J."/>
            <person name="Barry K."/>
            <person name="Miller A.N."/>
            <person name="Grigoriev I.V."/>
            <person name="Debuchy R."/>
            <person name="Gladieux P."/>
            <person name="Thoren M.H."/>
            <person name="Johannesson H."/>
        </authorList>
    </citation>
    <scope>NUCLEOTIDE SEQUENCE</scope>
    <source>
        <strain evidence="8">CBS 532.94</strain>
    </source>
</reference>
<accession>A0AAN7C5Y5</accession>
<evidence type="ECO:0000256" key="2">
    <source>
        <dbReference type="ARBA" id="ARBA00012483"/>
    </source>
</evidence>
<keyword evidence="5" id="KW-0804">Transcription</keyword>
<dbReference type="Pfam" id="PF13639">
    <property type="entry name" value="zf-RING_2"/>
    <property type="match status" value="1"/>
</dbReference>
<dbReference type="PANTHER" id="PTHR46077">
    <property type="entry name" value="E3 UBIQUITIN-PROTEIN LIGASE TOPORS"/>
    <property type="match status" value="1"/>
</dbReference>
<dbReference type="PROSITE" id="PS50089">
    <property type="entry name" value="ZF_RING_2"/>
    <property type="match status" value="1"/>
</dbReference>
<dbReference type="PANTHER" id="PTHR46077:SF1">
    <property type="entry name" value="TOP1 BINDING ARGININE_SERINE RICH PROTEIN, E3 UBIQUITIN LIGASE"/>
    <property type="match status" value="1"/>
</dbReference>
<comment type="caution">
    <text evidence="8">The sequence shown here is derived from an EMBL/GenBank/DDBJ whole genome shotgun (WGS) entry which is preliminary data.</text>
</comment>
<dbReference type="Gene3D" id="3.30.40.10">
    <property type="entry name" value="Zinc/RING finger domain, C3HC4 (zinc finger)"/>
    <property type="match status" value="1"/>
</dbReference>
<keyword evidence="6" id="KW-0862">Zinc</keyword>
<keyword evidence="3" id="KW-0808">Transferase</keyword>
<keyword evidence="6" id="KW-0479">Metal-binding</keyword>
<dbReference type="InterPro" id="IPR001841">
    <property type="entry name" value="Znf_RING"/>
</dbReference>
<dbReference type="GO" id="GO:0000209">
    <property type="term" value="P:protein polyubiquitination"/>
    <property type="evidence" value="ECO:0007669"/>
    <property type="project" value="TreeGrafter"/>
</dbReference>
<comment type="catalytic activity">
    <reaction evidence="1">
        <text>S-ubiquitinyl-[E2 ubiquitin-conjugating enzyme]-L-cysteine + [acceptor protein]-L-lysine = [E2 ubiquitin-conjugating enzyme]-L-cysteine + N(6)-ubiquitinyl-[acceptor protein]-L-lysine.</text>
        <dbReference type="EC" id="2.3.2.27"/>
    </reaction>
</comment>
<keyword evidence="4" id="KW-0805">Transcription regulation</keyword>
<sequence>MNAEPDNEDVRSHILHDTLQQISSTAAGANTKCCVICLGDVVEQCEAQPCQHNDFDFLCLLTWLETRATCPLCKSDLCEVRYDLGEDGKHGKFYKASERVEGRSEEGLHEAALPSGFQSSTYPNHSTGPRQYDSEAIRRRRLIYRRQLYSLHVDSNKRQPAKSRYKELSPQLFAKNPELISRARIWLRRELRVFRRKPCNAEYLLEYIMTILKSIDMQGSAGQAEEMIHEFLGRDNTRLLLHELRAWLRSPCKSLSELDRVVQYPNGNAMPRVLQKRREEIRNGDAQPRRPTTSLAVVFRRSIPNLMLGAWT</sequence>
<reference evidence="8" key="1">
    <citation type="journal article" date="2023" name="Mol. Phylogenet. Evol.">
        <title>Genome-scale phylogeny and comparative genomics of the fungal order Sordariales.</title>
        <authorList>
            <person name="Hensen N."/>
            <person name="Bonometti L."/>
            <person name="Westerberg I."/>
            <person name="Brannstrom I.O."/>
            <person name="Guillou S."/>
            <person name="Cros-Aarteil S."/>
            <person name="Calhoun S."/>
            <person name="Haridas S."/>
            <person name="Kuo A."/>
            <person name="Mondo S."/>
            <person name="Pangilinan J."/>
            <person name="Riley R."/>
            <person name="LaButti K."/>
            <person name="Andreopoulos B."/>
            <person name="Lipzen A."/>
            <person name="Chen C."/>
            <person name="Yan M."/>
            <person name="Daum C."/>
            <person name="Ng V."/>
            <person name="Clum A."/>
            <person name="Steindorff A."/>
            <person name="Ohm R.A."/>
            <person name="Martin F."/>
            <person name="Silar P."/>
            <person name="Natvig D.O."/>
            <person name="Lalanne C."/>
            <person name="Gautier V."/>
            <person name="Ament-Velasquez S.L."/>
            <person name="Kruys A."/>
            <person name="Hutchinson M.I."/>
            <person name="Powell A.J."/>
            <person name="Barry K."/>
            <person name="Miller A.N."/>
            <person name="Grigoriev I.V."/>
            <person name="Debuchy R."/>
            <person name="Gladieux P."/>
            <person name="Hiltunen Thoren M."/>
            <person name="Johannesson H."/>
        </authorList>
    </citation>
    <scope>NUCLEOTIDE SEQUENCE</scope>
    <source>
        <strain evidence="8">CBS 532.94</strain>
    </source>
</reference>
<evidence type="ECO:0000259" key="7">
    <source>
        <dbReference type="PROSITE" id="PS50089"/>
    </source>
</evidence>
<feature type="domain" description="RING-type" evidence="7">
    <location>
        <begin position="34"/>
        <end position="74"/>
    </location>
</feature>
<keyword evidence="9" id="KW-1185">Reference proteome</keyword>
<dbReference type="GO" id="GO:0008270">
    <property type="term" value="F:zinc ion binding"/>
    <property type="evidence" value="ECO:0007669"/>
    <property type="project" value="UniProtKB-KW"/>
</dbReference>
<protein>
    <recommendedName>
        <fullName evidence="2">RING-type E3 ubiquitin transferase</fullName>
        <ecNumber evidence="2">2.3.2.27</ecNumber>
    </recommendedName>
</protein>
<evidence type="ECO:0000256" key="6">
    <source>
        <dbReference type="PROSITE-ProRule" id="PRU00175"/>
    </source>
</evidence>
<evidence type="ECO:0000313" key="9">
    <source>
        <dbReference type="Proteomes" id="UP001303760"/>
    </source>
</evidence>
<evidence type="ECO:0000256" key="5">
    <source>
        <dbReference type="ARBA" id="ARBA00023163"/>
    </source>
</evidence>
<dbReference type="InterPro" id="IPR013083">
    <property type="entry name" value="Znf_RING/FYVE/PHD"/>
</dbReference>
<evidence type="ECO:0000256" key="4">
    <source>
        <dbReference type="ARBA" id="ARBA00023015"/>
    </source>
</evidence>
<name>A0AAN7C5Y5_9PEZI</name>
<dbReference type="EC" id="2.3.2.27" evidence="2"/>
<proteinExistence type="predicted"/>
<dbReference type="EMBL" id="MU860305">
    <property type="protein sequence ID" value="KAK4235028.1"/>
    <property type="molecule type" value="Genomic_DNA"/>
</dbReference>
<keyword evidence="6" id="KW-0863">Zinc-finger</keyword>